<accession>E0W5E1</accession>
<evidence type="ECO:0000256" key="6">
    <source>
        <dbReference type="ARBA" id="ARBA00023026"/>
    </source>
</evidence>
<feature type="domain" description="RxLR effector PexRD54 WY" evidence="8">
    <location>
        <begin position="352"/>
        <end position="390"/>
    </location>
</feature>
<dbReference type="GO" id="GO:0043657">
    <property type="term" value="C:host cell"/>
    <property type="evidence" value="ECO:0007669"/>
    <property type="project" value="UniProtKB-SubCell"/>
</dbReference>
<proteinExistence type="inferred from homology"/>
<comment type="subcellular location">
    <subcellularLocation>
        <location evidence="1">Host cell</location>
    </subcellularLocation>
    <subcellularLocation>
        <location evidence="2">Secreted</location>
    </subcellularLocation>
</comment>
<dbReference type="SMR" id="E0W5E1"/>
<dbReference type="AlphaFoldDB" id="E0W5E1"/>
<protein>
    <submittedName>
        <fullName evidence="9">Avh147</fullName>
    </submittedName>
</protein>
<dbReference type="HOGENOM" id="CLU_021192_3_0_1"/>
<feature type="signal peptide" evidence="7">
    <location>
        <begin position="1"/>
        <end position="19"/>
    </location>
</feature>
<dbReference type="InterPro" id="IPR031825">
    <property type="entry name" value="RXLR"/>
</dbReference>
<sequence>MRLYCAALITATVLATANASVTDNSIVNAAEYPTVVQNDAPFQRFLRAATDEDEERAISFNSIPGVGKVKNIVDKQKAAQWLKKGKEADDVFTKMKLNKVQGEKLFENKKFLAWVKYVDDFNAKNPDKATSMIPTLTKNFGDDVVARMIEAATKVEGTKRLATSLQTQQIKYWQSLDMSVDDVVRALKLNNKVDDVLTDPNFLVLNKYLVDFNTWNPSKSTTMTETLARTYGDLPVAKMLATASKVESTKDVAKRLQVQQFDNWKQMGLDSDDIFKMMHLDEGVANMFSNPAFSAWAKYLDDFNANNPAKKTTVFKELRRHFSDNTLSQLIIAAQKVPSTERFATKLQNQHIRVWLDRKELPDSVFKLLQLDKGLDGLLTNPQLSVWVKYASQYKMENPFTTQATLIGTFSAHYSDQALTKMLQAAKKVPETKKMATDLEKALLNKLRLMRTNRAT</sequence>
<evidence type="ECO:0000256" key="1">
    <source>
        <dbReference type="ARBA" id="ARBA00004340"/>
    </source>
</evidence>
<dbReference type="Pfam" id="PF16810">
    <property type="entry name" value="RXLR"/>
    <property type="match status" value="1"/>
</dbReference>
<evidence type="ECO:0000256" key="3">
    <source>
        <dbReference type="ARBA" id="ARBA00010400"/>
    </source>
</evidence>
<name>E0W5E1_PHYSO</name>
<organism evidence="9">
    <name type="scientific">Phytophthora sojae</name>
    <name type="common">Soybean stem and root rot agent</name>
    <name type="synonym">Phytophthora megasperma f. sp. glycines</name>
    <dbReference type="NCBI Taxonomy" id="67593"/>
    <lineage>
        <taxon>Eukaryota</taxon>
        <taxon>Sar</taxon>
        <taxon>Stramenopiles</taxon>
        <taxon>Oomycota</taxon>
        <taxon>Peronosporomycetes</taxon>
        <taxon>Peronosporales</taxon>
        <taxon>Peronosporaceae</taxon>
        <taxon>Phytophthora</taxon>
    </lineage>
</organism>
<dbReference type="EMBL" id="JN253936">
    <property type="protein sequence ID" value="AEK80749.1"/>
    <property type="molecule type" value="Genomic_DNA"/>
</dbReference>
<keyword evidence="5 7" id="KW-0732">Signal</keyword>
<dbReference type="GO" id="GO:0005576">
    <property type="term" value="C:extracellular region"/>
    <property type="evidence" value="ECO:0007669"/>
    <property type="project" value="UniProtKB-SubCell"/>
</dbReference>
<evidence type="ECO:0000256" key="7">
    <source>
        <dbReference type="SAM" id="SignalP"/>
    </source>
</evidence>
<evidence type="ECO:0000313" key="10">
    <source>
        <dbReference type="EMBL" id="AEK80749.1"/>
    </source>
</evidence>
<evidence type="ECO:0000256" key="2">
    <source>
        <dbReference type="ARBA" id="ARBA00004613"/>
    </source>
</evidence>
<dbReference type="OMA" id="KMENPFT"/>
<feature type="chain" id="PRO_5007652915" evidence="7">
    <location>
        <begin position="20"/>
        <end position="456"/>
    </location>
</feature>
<evidence type="ECO:0000256" key="4">
    <source>
        <dbReference type="ARBA" id="ARBA00022525"/>
    </source>
</evidence>
<dbReference type="OrthoDB" id="118898at2759"/>
<keyword evidence="6" id="KW-0843">Virulence</keyword>
<evidence type="ECO:0000256" key="5">
    <source>
        <dbReference type="ARBA" id="ARBA00022729"/>
    </source>
</evidence>
<dbReference type="Pfam" id="PF22748">
    <property type="entry name" value="PexRD54_WY"/>
    <property type="match status" value="1"/>
</dbReference>
<dbReference type="VEuPathDB" id="FungiDB:PHYSODRAFT_286253"/>
<evidence type="ECO:0000313" key="9">
    <source>
        <dbReference type="EMBL" id="AEK80748.1"/>
    </source>
</evidence>
<dbReference type="InterPro" id="IPR054463">
    <property type="entry name" value="PexRD54_WY"/>
</dbReference>
<dbReference type="EMBL" id="JN253935">
    <property type="protein sequence ID" value="AEK80748.1"/>
    <property type="molecule type" value="Genomic_DNA"/>
</dbReference>
<reference evidence="9" key="1">
    <citation type="journal article" date="2011" name="Plant Cell">
        <title>Transcriptional programming and functional interactions within the Phytophthora sojae RXLR effector repertoire.</title>
        <authorList>
            <person name="Wang Q."/>
            <person name="Han C."/>
            <person name="Ferreira A.O."/>
            <person name="Yu X."/>
            <person name="Ye W."/>
            <person name="Tripathy S."/>
            <person name="Kale S.D."/>
            <person name="Gu B."/>
            <person name="Sheng Y."/>
            <person name="Sui Y."/>
            <person name="Wang X."/>
            <person name="Zhang Z."/>
            <person name="Cheng B."/>
            <person name="Dong S."/>
            <person name="Shan W."/>
            <person name="Zheng X."/>
            <person name="Dou D."/>
            <person name="Tyler B.M."/>
            <person name="Wang Y."/>
        </authorList>
    </citation>
    <scope>NUCLEOTIDE SEQUENCE</scope>
    <source>
        <strain evidence="9">P7064</strain>
        <strain evidence="10">P7074</strain>
    </source>
</reference>
<dbReference type="KEGG" id="psoj:PHYSODRAFT_286253"/>
<comment type="similarity">
    <text evidence="3">Belongs to the RxLR effector family.</text>
</comment>
<keyword evidence="4" id="KW-0964">Secreted</keyword>
<gene>
    <name evidence="9" type="primary">Avh</name>
</gene>
<evidence type="ECO:0000259" key="8">
    <source>
        <dbReference type="Pfam" id="PF22748"/>
    </source>
</evidence>
<dbReference type="RefSeq" id="XP_009528866.1">
    <property type="nucleotide sequence ID" value="XM_009530571.1"/>
</dbReference>